<feature type="signal peptide" evidence="1">
    <location>
        <begin position="1"/>
        <end position="31"/>
    </location>
</feature>
<dbReference type="RefSeq" id="WP_231447679.1">
    <property type="nucleotide sequence ID" value="NZ_JAJOMB010000018.1"/>
</dbReference>
<keyword evidence="1" id="KW-0732">Signal</keyword>
<keyword evidence="3" id="KW-1185">Reference proteome</keyword>
<dbReference type="Proteomes" id="UP001138997">
    <property type="component" value="Unassembled WGS sequence"/>
</dbReference>
<proteinExistence type="predicted"/>
<accession>A0A9X1T2Q0</accession>
<reference evidence="2" key="1">
    <citation type="submission" date="2021-11" db="EMBL/GenBank/DDBJ databases">
        <title>Streptomyces corallinus and Kineosporia corallina sp. nov., two new coral-derived marine actinobacteria.</title>
        <authorList>
            <person name="Buangrab K."/>
            <person name="Sutthacheep M."/>
            <person name="Yeemin T."/>
            <person name="Harunari E."/>
            <person name="Igarashi Y."/>
            <person name="Sripreechasak P."/>
            <person name="Kanchanasin P."/>
            <person name="Tanasupawat S."/>
            <person name="Phongsopitanun W."/>
        </authorList>
    </citation>
    <scope>NUCLEOTIDE SEQUENCE</scope>
    <source>
        <strain evidence="2">JCM 31032</strain>
    </source>
</reference>
<gene>
    <name evidence="2" type="ORF">LR394_28650</name>
</gene>
<evidence type="ECO:0000313" key="2">
    <source>
        <dbReference type="EMBL" id="MCD5314878.1"/>
    </source>
</evidence>
<organism evidence="2 3">
    <name type="scientific">Kineosporia babensis</name>
    <dbReference type="NCBI Taxonomy" id="499548"/>
    <lineage>
        <taxon>Bacteria</taxon>
        <taxon>Bacillati</taxon>
        <taxon>Actinomycetota</taxon>
        <taxon>Actinomycetes</taxon>
        <taxon>Kineosporiales</taxon>
        <taxon>Kineosporiaceae</taxon>
        <taxon>Kineosporia</taxon>
    </lineage>
</organism>
<comment type="caution">
    <text evidence="2">The sequence shown here is derived from an EMBL/GenBank/DDBJ whole genome shotgun (WGS) entry which is preliminary data.</text>
</comment>
<dbReference type="EMBL" id="JAJOMB010000018">
    <property type="protein sequence ID" value="MCD5314878.1"/>
    <property type="molecule type" value="Genomic_DNA"/>
</dbReference>
<feature type="chain" id="PRO_5040866345" evidence="1">
    <location>
        <begin position="32"/>
        <end position="96"/>
    </location>
</feature>
<protein>
    <submittedName>
        <fullName evidence="2">Uncharacterized protein</fullName>
    </submittedName>
</protein>
<name>A0A9X1T2Q0_9ACTN</name>
<evidence type="ECO:0000313" key="3">
    <source>
        <dbReference type="Proteomes" id="UP001138997"/>
    </source>
</evidence>
<evidence type="ECO:0000256" key="1">
    <source>
        <dbReference type="SAM" id="SignalP"/>
    </source>
</evidence>
<dbReference type="AlphaFoldDB" id="A0A9X1T2Q0"/>
<sequence length="96" mass="9869">MRASIGRGALAIGVGLASLVLVPLAPTPAAAEAVDAETVISAEDYDRAKAKAASTPDTSAERRIETQFIEDAAVDHGNTYTRAEVEGVDLGPAFSL</sequence>